<dbReference type="GO" id="GO:0046872">
    <property type="term" value="F:metal ion binding"/>
    <property type="evidence" value="ECO:0007669"/>
    <property type="project" value="UniProtKB-UniRule"/>
</dbReference>
<dbReference type="InterPro" id="IPR058240">
    <property type="entry name" value="rSAM_sf"/>
</dbReference>
<dbReference type="Pfam" id="PF04055">
    <property type="entry name" value="Radical_SAM"/>
    <property type="match status" value="1"/>
</dbReference>
<keyword evidence="2" id="KW-0408">Iron</keyword>
<dbReference type="SFLD" id="SFLDG01065">
    <property type="entry name" value="anaerobic_coproporphyrinogen-I"/>
    <property type="match status" value="1"/>
</dbReference>
<dbReference type="SFLD" id="SFLDF00562">
    <property type="entry name" value="HemN-like__clustered_with_heat"/>
    <property type="match status" value="1"/>
</dbReference>
<keyword evidence="2" id="KW-0411">Iron-sulfur</keyword>
<evidence type="ECO:0000313" key="5">
    <source>
        <dbReference type="Proteomes" id="UP000518887"/>
    </source>
</evidence>
<dbReference type="NCBIfam" id="TIGR00539">
    <property type="entry name" value="hemN_rel"/>
    <property type="match status" value="1"/>
</dbReference>
<keyword evidence="2" id="KW-0143">Chaperone</keyword>
<gene>
    <name evidence="4" type="ORF">HNP76_001117</name>
</gene>
<evidence type="ECO:0000259" key="3">
    <source>
        <dbReference type="PROSITE" id="PS51918"/>
    </source>
</evidence>
<comment type="caution">
    <text evidence="4">The sequence shown here is derived from an EMBL/GenBank/DDBJ whole genome shotgun (WGS) entry which is preliminary data.</text>
</comment>
<keyword evidence="4" id="KW-0560">Oxidoreductase</keyword>
<evidence type="ECO:0000256" key="1">
    <source>
        <dbReference type="ARBA" id="ARBA00006100"/>
    </source>
</evidence>
<dbReference type="GO" id="GO:0006779">
    <property type="term" value="P:porphyrin-containing compound biosynthetic process"/>
    <property type="evidence" value="ECO:0007669"/>
    <property type="project" value="InterPro"/>
</dbReference>
<dbReference type="InterPro" id="IPR004559">
    <property type="entry name" value="HemW-like"/>
</dbReference>
<accession>A0A7W8G8K8</accession>
<dbReference type="InterPro" id="IPR007197">
    <property type="entry name" value="rSAM"/>
</dbReference>
<organism evidence="4 5">
    <name type="scientific">Treponema ruminis</name>
    <dbReference type="NCBI Taxonomy" id="744515"/>
    <lineage>
        <taxon>Bacteria</taxon>
        <taxon>Pseudomonadati</taxon>
        <taxon>Spirochaetota</taxon>
        <taxon>Spirochaetia</taxon>
        <taxon>Spirochaetales</taxon>
        <taxon>Treponemataceae</taxon>
        <taxon>Treponema</taxon>
    </lineage>
</organism>
<comment type="subcellular location">
    <subcellularLocation>
        <location evidence="2">Cytoplasm</location>
    </subcellularLocation>
</comment>
<dbReference type="SFLD" id="SFLDS00029">
    <property type="entry name" value="Radical_SAM"/>
    <property type="match status" value="1"/>
</dbReference>
<keyword evidence="2" id="KW-0004">4Fe-4S</keyword>
<dbReference type="AlphaFoldDB" id="A0A7W8G8K8"/>
<dbReference type="InterPro" id="IPR010723">
    <property type="entry name" value="HemN_C"/>
</dbReference>
<evidence type="ECO:0000313" key="4">
    <source>
        <dbReference type="EMBL" id="MBB5225760.1"/>
    </source>
</evidence>
<dbReference type="SUPFAM" id="SSF102114">
    <property type="entry name" value="Radical SAM enzymes"/>
    <property type="match status" value="1"/>
</dbReference>
<feature type="domain" description="Radical SAM core" evidence="3">
    <location>
        <begin position="1"/>
        <end position="239"/>
    </location>
</feature>
<dbReference type="InterPro" id="IPR006638">
    <property type="entry name" value="Elp3/MiaA/NifB-like_rSAM"/>
</dbReference>
<sequence length="407" mass="46463">MNSSLYIHIPFCKKKCDYCDFFSIGERDRVGKSNNLSDSYISALIKESKIYADFYGIKKWRTVYVGGGTPSLLSPLQISKLFSGIKDSAGLENDAEVTLEMNPDDVSREFLEACRKSGVNRLSMGVQALDDRALQAVNRGSSLEIIERALENLKNYWDGRLSVDFIAGLPRHTYKSFEKQFEILTKYPKIDHVSLYTLTIEENTPLWKKIEDGKIKFSYEKADRMWLKGRNILEKLGFCQYEVSNFARKGFEARHNSAYWKQENYVGIGSGASGTIYDFDEKSAIRWTNSLSIPAYIKGVEEETASSAKNLSFLKRNIENLDQETLEFEFMMLGFRQLGGLLSSDYKKRFGKSLAERLGADDGTGIFARWKKNRLAAEKSLPGGDKCYFLNRRGILLLNRFLEELLD</sequence>
<dbReference type="GO" id="GO:0051539">
    <property type="term" value="F:4 iron, 4 sulfur cluster binding"/>
    <property type="evidence" value="ECO:0007669"/>
    <property type="project" value="UniProtKB-UniRule"/>
</dbReference>
<keyword evidence="2" id="KW-0949">S-adenosyl-L-methionine</keyword>
<keyword evidence="2" id="KW-0349">Heme</keyword>
<dbReference type="PROSITE" id="PS51918">
    <property type="entry name" value="RADICAL_SAM"/>
    <property type="match status" value="1"/>
</dbReference>
<dbReference type="GO" id="GO:0004109">
    <property type="term" value="F:coproporphyrinogen oxidase activity"/>
    <property type="evidence" value="ECO:0007669"/>
    <property type="project" value="InterPro"/>
</dbReference>
<reference evidence="4 5" key="1">
    <citation type="submission" date="2020-08" db="EMBL/GenBank/DDBJ databases">
        <title>Genomic Encyclopedia of Type Strains, Phase IV (KMG-IV): sequencing the most valuable type-strain genomes for metagenomic binning, comparative biology and taxonomic classification.</title>
        <authorList>
            <person name="Goeker M."/>
        </authorList>
    </citation>
    <scope>NUCLEOTIDE SEQUENCE [LARGE SCALE GENOMIC DNA]</scope>
    <source>
        <strain evidence="4 5">DSM 103462</strain>
    </source>
</reference>
<dbReference type="RefSeq" id="WP_184658351.1">
    <property type="nucleotide sequence ID" value="NZ_CP031518.1"/>
</dbReference>
<dbReference type="Pfam" id="PF06969">
    <property type="entry name" value="HemN_C"/>
    <property type="match status" value="1"/>
</dbReference>
<comment type="function">
    <text evidence="2">Probably acts as a heme chaperone, transferring heme to an unknown acceptor. Binds one molecule of heme per monomer, possibly covalently. Binds 1 [4Fe-4S] cluster. The cluster is coordinated with 3 cysteines and an exchangeable S-adenosyl-L-methionine.</text>
</comment>
<dbReference type="EMBL" id="JACHFQ010000003">
    <property type="protein sequence ID" value="MBB5225760.1"/>
    <property type="molecule type" value="Genomic_DNA"/>
</dbReference>
<dbReference type="PANTHER" id="PTHR13932">
    <property type="entry name" value="COPROPORPHYRINIGEN III OXIDASE"/>
    <property type="match status" value="1"/>
</dbReference>
<dbReference type="Proteomes" id="UP000518887">
    <property type="component" value="Unassembled WGS sequence"/>
</dbReference>
<keyword evidence="2" id="KW-0963">Cytoplasm</keyword>
<comment type="similarity">
    <text evidence="1">Belongs to the anaerobic coproporphyrinogen-III oxidase family. HemW subfamily.</text>
</comment>
<dbReference type="InterPro" id="IPR034505">
    <property type="entry name" value="Coproporphyrinogen-III_oxidase"/>
</dbReference>
<protein>
    <recommendedName>
        <fullName evidence="2">Heme chaperone HemW</fullName>
    </recommendedName>
</protein>
<name>A0A7W8G8K8_9SPIR</name>
<proteinExistence type="inferred from homology"/>
<dbReference type="GO" id="GO:0005737">
    <property type="term" value="C:cytoplasm"/>
    <property type="evidence" value="ECO:0007669"/>
    <property type="project" value="UniProtKB-SubCell"/>
</dbReference>
<evidence type="ECO:0000256" key="2">
    <source>
        <dbReference type="RuleBase" id="RU364116"/>
    </source>
</evidence>
<dbReference type="PANTHER" id="PTHR13932:SF5">
    <property type="entry name" value="RADICAL S-ADENOSYL METHIONINE DOMAIN-CONTAINING PROTEIN 1, MITOCHONDRIAL"/>
    <property type="match status" value="1"/>
</dbReference>
<dbReference type="InterPro" id="IPR023404">
    <property type="entry name" value="rSAM_horseshoe"/>
</dbReference>
<dbReference type="Gene3D" id="3.80.30.20">
    <property type="entry name" value="tm_1862 like domain"/>
    <property type="match status" value="1"/>
</dbReference>
<keyword evidence="5" id="KW-1185">Reference proteome</keyword>
<dbReference type="SMART" id="SM00729">
    <property type="entry name" value="Elp3"/>
    <property type="match status" value="1"/>
</dbReference>
<keyword evidence="2" id="KW-0479">Metal-binding</keyword>